<accession>A0A7X0X921</accession>
<dbReference type="AlphaFoldDB" id="A0A7X0X921"/>
<sequence>MHWGNKIVTLKEFSQFNTFSADREKLLCIGAATTECKYKTELKLSGSNKMLKLYYPHNVAARVLEYWLPTFGINDSCSAFEIISERIRLNDYYGVVSAGNASSVVREITKTCHKNTYDEASLLATAEKIKTYGAFDLEKLGYLIRVCFSVDLLSEKQAWNFLEELWEAAVLHFDNWDDYIVSFVNGQVGLGTIWYSDTLVSYVQLKKDPASLLNTYQLKN</sequence>
<evidence type="ECO:0000259" key="1">
    <source>
        <dbReference type="Pfam" id="PF06889"/>
    </source>
</evidence>
<dbReference type="RefSeq" id="WP_185381473.1">
    <property type="nucleotide sequence ID" value="NZ_JAASTW010000018.1"/>
</dbReference>
<protein>
    <submittedName>
        <fullName evidence="2">DUF1266 domain-containing protein</fullName>
    </submittedName>
</protein>
<reference evidence="2 3" key="1">
    <citation type="submission" date="2020-03" db="EMBL/GenBank/DDBJ databases">
        <title>Soil Listeria distribution.</title>
        <authorList>
            <person name="Liao J."/>
            <person name="Wiedmann M."/>
        </authorList>
    </citation>
    <scope>NUCLEOTIDE SEQUENCE [LARGE SCALE GENOMIC DNA]</scope>
    <source>
        <strain evidence="2 3">FSL L7-1554</strain>
    </source>
</reference>
<organism evidence="2 3">
    <name type="scientific">Listeria immobilis</name>
    <dbReference type="NCBI Taxonomy" id="2713502"/>
    <lineage>
        <taxon>Bacteria</taxon>
        <taxon>Bacillati</taxon>
        <taxon>Bacillota</taxon>
        <taxon>Bacilli</taxon>
        <taxon>Bacillales</taxon>
        <taxon>Listeriaceae</taxon>
        <taxon>Listeria</taxon>
    </lineage>
</organism>
<name>A0A7X0X921_9LIST</name>
<dbReference type="Pfam" id="PF06889">
    <property type="entry name" value="DUF1266"/>
    <property type="match status" value="1"/>
</dbReference>
<dbReference type="Proteomes" id="UP000561617">
    <property type="component" value="Unassembled WGS sequence"/>
</dbReference>
<proteinExistence type="predicted"/>
<comment type="caution">
    <text evidence="2">The sequence shown here is derived from an EMBL/GenBank/DDBJ whole genome shotgun (WGS) entry which is preliminary data.</text>
</comment>
<evidence type="ECO:0000313" key="3">
    <source>
        <dbReference type="Proteomes" id="UP000561617"/>
    </source>
</evidence>
<evidence type="ECO:0000313" key="2">
    <source>
        <dbReference type="EMBL" id="MBC1489855.1"/>
    </source>
</evidence>
<dbReference type="InterPro" id="IPR009677">
    <property type="entry name" value="DUF1266"/>
</dbReference>
<gene>
    <name evidence="2" type="ORF">HCJ38_12715</name>
</gene>
<dbReference type="EMBL" id="JAASTW010000018">
    <property type="protein sequence ID" value="MBC1489855.1"/>
    <property type="molecule type" value="Genomic_DNA"/>
</dbReference>
<feature type="domain" description="DUF1266" evidence="1">
    <location>
        <begin position="104"/>
        <end position="188"/>
    </location>
</feature>